<dbReference type="InterPro" id="IPR043133">
    <property type="entry name" value="GTP-CH-I_C/QueF"/>
</dbReference>
<dbReference type="HOGENOM" id="CLU_112632_1_1_11"/>
<dbReference type="UniPathway" id="UPA00077">
    <property type="reaction ID" value="UER00154"/>
</dbReference>
<name>D6XBG4_STRX2</name>
<dbReference type="PANTHER" id="PTHR42844:SF1">
    <property type="entry name" value="DIHYDRONEOPTERIN ALDOLASE 1-RELATED"/>
    <property type="match status" value="1"/>
</dbReference>
<dbReference type="FunFam" id="3.30.1130.10:FF:000003">
    <property type="entry name" value="7,8-dihydroneopterin aldolase"/>
    <property type="match status" value="1"/>
</dbReference>
<reference evidence="9" key="1">
    <citation type="submission" date="2009-10" db="EMBL/GenBank/DDBJ databases">
        <title>The genome sequence of Streptomyces sviceus strain ATCC 29083.</title>
        <authorList>
            <consortium name="The Broad Institute Genome Sequencing Platform"/>
            <consortium name="Broad Institute Microbial Sequencing Center"/>
            <person name="Fischbach M."/>
            <person name="Godfrey P."/>
            <person name="Ward D."/>
            <person name="Young S."/>
            <person name="Zeng Q."/>
            <person name="Koehrsen M."/>
            <person name="Alvarado L."/>
            <person name="Berlin A.M."/>
            <person name="Bochicchio J."/>
            <person name="Borenstein D."/>
            <person name="Chapman S.B."/>
            <person name="Chen Z."/>
            <person name="Engels R."/>
            <person name="Freedman E."/>
            <person name="Gellesch M."/>
            <person name="Goldberg J."/>
            <person name="Griggs A."/>
            <person name="Gujja S."/>
            <person name="Heilman E.R."/>
            <person name="Heiman D.I."/>
            <person name="Hepburn T.A."/>
            <person name="Howarth C."/>
            <person name="Jen D."/>
            <person name="Larson L."/>
            <person name="Lewis B."/>
            <person name="Mehta T."/>
            <person name="Park D."/>
            <person name="Pearson M."/>
            <person name="Richards J."/>
            <person name="Roberts A."/>
            <person name="Saif S."/>
            <person name="Shea T.D."/>
            <person name="Shenoy N."/>
            <person name="Sisk P."/>
            <person name="Stolte C."/>
            <person name="Sykes S.N."/>
            <person name="Thomson T."/>
            <person name="Walk T."/>
            <person name="White J."/>
            <person name="Yandava C."/>
            <person name="Straight P."/>
            <person name="Clardy J."/>
            <person name="Hung D."/>
            <person name="Kolter R."/>
            <person name="Mekalanos J."/>
            <person name="Walker S."/>
            <person name="Walsh C.T."/>
            <person name="Wieland-Brown L.C."/>
            <person name="Haas B."/>
            <person name="Nusbaum C."/>
            <person name="Birren B."/>
        </authorList>
    </citation>
    <scope>NUCLEOTIDE SEQUENCE [LARGE SCALE GENOMIC DNA]</scope>
    <source>
        <strain evidence="9">ATCC 29083</strain>
    </source>
</reference>
<dbReference type="GO" id="GO:0046654">
    <property type="term" value="P:tetrahydrofolate biosynthetic process"/>
    <property type="evidence" value="ECO:0007669"/>
    <property type="project" value="UniProtKB-UniRule"/>
</dbReference>
<proteinExistence type="inferred from homology"/>
<evidence type="ECO:0000256" key="3">
    <source>
        <dbReference type="ARBA" id="ARBA00005708"/>
    </source>
</evidence>
<keyword evidence="10" id="KW-1185">Reference proteome</keyword>
<feature type="region of interest" description="Disordered" evidence="7">
    <location>
        <begin position="1"/>
        <end position="32"/>
    </location>
</feature>
<evidence type="ECO:0000256" key="2">
    <source>
        <dbReference type="ARBA" id="ARBA00005013"/>
    </source>
</evidence>
<gene>
    <name evidence="9" type="ORF">SSEG_11018</name>
</gene>
<dbReference type="InterPro" id="IPR006157">
    <property type="entry name" value="FolB_dom"/>
</dbReference>
<dbReference type="GO" id="GO:0046656">
    <property type="term" value="P:folic acid biosynthetic process"/>
    <property type="evidence" value="ECO:0007669"/>
    <property type="project" value="UniProtKB-UniRule"/>
</dbReference>
<organism evidence="9 10">
    <name type="scientific">Streptomyces sviceus (strain ATCC 29083 / DSM 924 / JCM 4929 / NBRC 13980 / NCIMB 11184 / NRRL 5439 / UC 5370)</name>
    <dbReference type="NCBI Taxonomy" id="463191"/>
    <lineage>
        <taxon>Bacteria</taxon>
        <taxon>Bacillati</taxon>
        <taxon>Actinomycetota</taxon>
        <taxon>Actinomycetes</taxon>
        <taxon>Kitasatosporales</taxon>
        <taxon>Streptomycetaceae</taxon>
        <taxon>Streptomyces</taxon>
    </lineage>
</organism>
<comment type="function">
    <text evidence="6">Catalyzes the conversion of 7,8-dihydroneopterin to 6-hydroxymethyl-7,8-dihydropterin.</text>
</comment>
<comment type="similarity">
    <text evidence="3 6">Belongs to the DHNA family.</text>
</comment>
<dbReference type="EC" id="4.1.2.25" evidence="6"/>
<dbReference type="GO" id="GO:0005737">
    <property type="term" value="C:cytoplasm"/>
    <property type="evidence" value="ECO:0007669"/>
    <property type="project" value="TreeGrafter"/>
</dbReference>
<dbReference type="NCBIfam" id="TIGR00525">
    <property type="entry name" value="folB"/>
    <property type="match status" value="1"/>
</dbReference>
<dbReference type="PANTHER" id="PTHR42844">
    <property type="entry name" value="DIHYDRONEOPTERIN ALDOLASE 1-RELATED"/>
    <property type="match status" value="1"/>
</dbReference>
<dbReference type="InterPro" id="IPR006156">
    <property type="entry name" value="Dihydroneopterin_aldolase"/>
</dbReference>
<keyword evidence="5 6" id="KW-0456">Lyase</keyword>
<dbReference type="NCBIfam" id="TIGR00526">
    <property type="entry name" value="folB_dom"/>
    <property type="match status" value="1"/>
</dbReference>
<dbReference type="Pfam" id="PF02152">
    <property type="entry name" value="FolB"/>
    <property type="match status" value="1"/>
</dbReference>
<evidence type="ECO:0000256" key="4">
    <source>
        <dbReference type="ARBA" id="ARBA00022909"/>
    </source>
</evidence>
<evidence type="ECO:0000313" key="9">
    <source>
        <dbReference type="EMBL" id="EFH28774.1"/>
    </source>
</evidence>
<evidence type="ECO:0000256" key="5">
    <source>
        <dbReference type="ARBA" id="ARBA00023239"/>
    </source>
</evidence>
<evidence type="ECO:0000256" key="7">
    <source>
        <dbReference type="SAM" id="MobiDB-lite"/>
    </source>
</evidence>
<dbReference type="SMART" id="SM00905">
    <property type="entry name" value="FolB"/>
    <property type="match status" value="1"/>
</dbReference>
<evidence type="ECO:0000313" key="10">
    <source>
        <dbReference type="Proteomes" id="UP000002785"/>
    </source>
</evidence>
<dbReference type="CDD" id="cd00534">
    <property type="entry name" value="DHNA_DHNTPE"/>
    <property type="match status" value="1"/>
</dbReference>
<evidence type="ECO:0000259" key="8">
    <source>
        <dbReference type="SMART" id="SM00905"/>
    </source>
</evidence>
<dbReference type="SUPFAM" id="SSF55620">
    <property type="entry name" value="Tetrahydrobiopterin biosynthesis enzymes-like"/>
    <property type="match status" value="1"/>
</dbReference>
<feature type="domain" description="Dihydroneopterin aldolase/epimerase" evidence="8">
    <location>
        <begin position="68"/>
        <end position="180"/>
    </location>
</feature>
<dbReference type="Gene3D" id="3.30.1130.10">
    <property type="match status" value="1"/>
</dbReference>
<accession>D6XBG4</accession>
<comment type="catalytic activity">
    <reaction evidence="1 6">
        <text>7,8-dihydroneopterin = 6-hydroxymethyl-7,8-dihydropterin + glycolaldehyde</text>
        <dbReference type="Rhea" id="RHEA:10540"/>
        <dbReference type="ChEBI" id="CHEBI:17001"/>
        <dbReference type="ChEBI" id="CHEBI:17071"/>
        <dbReference type="ChEBI" id="CHEBI:44841"/>
        <dbReference type="EC" id="4.1.2.25"/>
    </reaction>
</comment>
<dbReference type="eggNOG" id="COG1539">
    <property type="taxonomic scope" value="Bacteria"/>
</dbReference>
<dbReference type="GO" id="GO:0004150">
    <property type="term" value="F:dihydroneopterin aldolase activity"/>
    <property type="evidence" value="ECO:0007669"/>
    <property type="project" value="UniProtKB-UniRule"/>
</dbReference>
<keyword evidence="4 6" id="KW-0289">Folate biosynthesis</keyword>
<evidence type="ECO:0000256" key="6">
    <source>
        <dbReference type="RuleBase" id="RU362079"/>
    </source>
</evidence>
<protein>
    <recommendedName>
        <fullName evidence="6">7,8-dihydroneopterin aldolase</fullName>
        <ecNumber evidence="6">4.1.2.25</ecNumber>
    </recommendedName>
</protein>
<dbReference type="EMBL" id="CM000951">
    <property type="protein sequence ID" value="EFH28774.1"/>
    <property type="molecule type" value="Genomic_DNA"/>
</dbReference>
<comment type="pathway">
    <text evidence="2 6">Cofactor biosynthesis; tetrahydrofolate biosynthesis; 2-amino-4-hydroxy-6-hydroxymethyl-7,8-dihydropteridine diphosphate from 7,8-dihydroneopterin triphosphate: step 3/4.</text>
</comment>
<evidence type="ECO:0000256" key="1">
    <source>
        <dbReference type="ARBA" id="ARBA00001353"/>
    </source>
</evidence>
<sequence>MGGYQPVSRRVPQGKHPVNPPGPGSGRAPVARSCQCSQVDSFEAGVPPARGTDRPSPTIAGVIRVDRVALRGLKARGHHGVFPEEREEGQTFVVDLVLGLDTRPAAADDDLTKTVHYGIVAEEVVAVVQGEPVDLIETLAERIAQACLKHERVEEVEVRVHKPDAPITVPFDDVTVTITRSRV</sequence>
<dbReference type="AlphaFoldDB" id="D6XBG4"/>
<dbReference type="Proteomes" id="UP000002785">
    <property type="component" value="Chromosome"/>
</dbReference>